<keyword evidence="1" id="KW-0812">Transmembrane</keyword>
<keyword evidence="1" id="KW-0472">Membrane</keyword>
<dbReference type="EMBL" id="FPKX01000064">
    <property type="protein sequence ID" value="SFZ98852.1"/>
    <property type="molecule type" value="Genomic_DNA"/>
</dbReference>
<organism evidence="2">
    <name type="scientific">hydrothermal vent metagenome</name>
    <dbReference type="NCBI Taxonomy" id="652676"/>
    <lineage>
        <taxon>unclassified sequences</taxon>
        <taxon>metagenomes</taxon>
        <taxon>ecological metagenomes</taxon>
    </lineage>
</organism>
<sequence>MKHALGNIVLFLFVIFMPLHAENFTYDFHVDNSEPYKNEPIFLSVDINQTNPNVVLFFDFAVKESNEYRAVQIDSVQDTTLHHSYIHYLYVLYPLKEGEIDINFDLVERVTDEHKVAYSFSGDRDDFKKLETKDRKVTVAPVHLQVKALPAKTQLVGDFKLSWEIKQHKAEAYEPINMKVLIEGEGFPPVLDHLFPNKENIHFFRQAPEVKRFMSKKGIKYRVTYTMAVSSADSFTLSPLELHAFNPVSKTSYLLKIPKQHFDIHHNDRSILVDNRDNPAPFHIDFSWLISLLGYLAAFTAGYLSSRVVRTKKRETNAIENPLAEKIRSCEDAKSLLQLLMAADRQTFSPDIETLENSLYRDGKINLKKIKQSALEKLS</sequence>
<name>A0A1W1EFN1_9ZZZZ</name>
<dbReference type="AlphaFoldDB" id="A0A1W1EFN1"/>
<protein>
    <submittedName>
        <fullName evidence="2">BatD</fullName>
    </submittedName>
</protein>
<reference evidence="2" key="1">
    <citation type="submission" date="2016-10" db="EMBL/GenBank/DDBJ databases">
        <authorList>
            <person name="de Groot N.N."/>
        </authorList>
    </citation>
    <scope>NUCLEOTIDE SEQUENCE</scope>
</reference>
<gene>
    <name evidence="2" type="ORF">MNB_SV-5-98</name>
</gene>
<keyword evidence="1" id="KW-1133">Transmembrane helix</keyword>
<evidence type="ECO:0000313" key="2">
    <source>
        <dbReference type="EMBL" id="SFZ98852.1"/>
    </source>
</evidence>
<accession>A0A1W1EFN1</accession>
<feature type="transmembrane region" description="Helical" evidence="1">
    <location>
        <begin position="286"/>
        <end position="304"/>
    </location>
</feature>
<evidence type="ECO:0000256" key="1">
    <source>
        <dbReference type="SAM" id="Phobius"/>
    </source>
</evidence>
<proteinExistence type="predicted"/>